<gene>
    <name evidence="6" type="ORF">GO495_00620</name>
</gene>
<dbReference type="AlphaFoldDB" id="A0A6N8J1L3"/>
<evidence type="ECO:0000256" key="4">
    <source>
        <dbReference type="SAM" id="SignalP"/>
    </source>
</evidence>
<dbReference type="Gene3D" id="2.60.40.2030">
    <property type="match status" value="1"/>
</dbReference>
<dbReference type="RefSeq" id="WP_157297774.1">
    <property type="nucleotide sequence ID" value="NZ_BAAAZB010000005.1"/>
</dbReference>
<proteinExistence type="predicted"/>
<accession>A0A6N8J1L3</accession>
<evidence type="ECO:0000313" key="6">
    <source>
        <dbReference type="EMBL" id="MVT39070.1"/>
    </source>
</evidence>
<name>A0A6N8J1L3_9BACT</name>
<evidence type="ECO:0000259" key="5">
    <source>
        <dbReference type="Pfam" id="PF03160"/>
    </source>
</evidence>
<dbReference type="Proteomes" id="UP000468388">
    <property type="component" value="Unassembled WGS sequence"/>
</dbReference>
<dbReference type="SUPFAM" id="SSF141072">
    <property type="entry name" value="CalX-like"/>
    <property type="match status" value="1"/>
</dbReference>
<organism evidence="6 7">
    <name type="scientific">Chitinophaga oryziterrae</name>
    <dbReference type="NCBI Taxonomy" id="1031224"/>
    <lineage>
        <taxon>Bacteria</taxon>
        <taxon>Pseudomonadati</taxon>
        <taxon>Bacteroidota</taxon>
        <taxon>Chitinophagia</taxon>
        <taxon>Chitinophagales</taxon>
        <taxon>Chitinophagaceae</taxon>
        <taxon>Chitinophaga</taxon>
    </lineage>
</organism>
<sequence length="138" mass="14617">MKPSLLLVLLFVCSSISVSAGITHWSFTTADFRHQLERSVRFAGYQISFSNIKDATENGADGSFTINVIADGAVTDTVTLTYSATGKAKAGVDYVTIPLTVTIPVAAGSGSITIPVHTINDNILEYTEAFAVEIQSAI</sequence>
<dbReference type="InterPro" id="IPR003644">
    <property type="entry name" value="Calx_beta"/>
</dbReference>
<dbReference type="EMBL" id="WRXO01000001">
    <property type="protein sequence ID" value="MVT39070.1"/>
    <property type="molecule type" value="Genomic_DNA"/>
</dbReference>
<feature type="signal peptide" evidence="4">
    <location>
        <begin position="1"/>
        <end position="20"/>
    </location>
</feature>
<evidence type="ECO:0000256" key="3">
    <source>
        <dbReference type="ARBA" id="ARBA00022837"/>
    </source>
</evidence>
<dbReference type="GO" id="GO:0016020">
    <property type="term" value="C:membrane"/>
    <property type="evidence" value="ECO:0007669"/>
    <property type="project" value="InterPro"/>
</dbReference>
<feature type="chain" id="PRO_5026980016" description="Calx-beta domain-containing protein" evidence="4">
    <location>
        <begin position="21"/>
        <end position="138"/>
    </location>
</feature>
<keyword evidence="1 4" id="KW-0732">Signal</keyword>
<dbReference type="GO" id="GO:0007154">
    <property type="term" value="P:cell communication"/>
    <property type="evidence" value="ECO:0007669"/>
    <property type="project" value="InterPro"/>
</dbReference>
<reference evidence="6 7" key="1">
    <citation type="submission" date="2019-12" db="EMBL/GenBank/DDBJ databases">
        <title>The draft genomic sequence of strain Chitinophaga oryziterrae JCM 16595.</title>
        <authorList>
            <person name="Zhang X."/>
        </authorList>
    </citation>
    <scope>NUCLEOTIDE SEQUENCE [LARGE SCALE GENOMIC DNA]</scope>
    <source>
        <strain evidence="6 7">JCM 16595</strain>
    </source>
</reference>
<dbReference type="InterPro" id="IPR038081">
    <property type="entry name" value="CalX-like_sf"/>
</dbReference>
<keyword evidence="7" id="KW-1185">Reference proteome</keyword>
<feature type="domain" description="Calx-beta" evidence="5">
    <location>
        <begin position="58"/>
        <end position="136"/>
    </location>
</feature>
<keyword evidence="3" id="KW-0106">Calcium</keyword>
<evidence type="ECO:0000313" key="7">
    <source>
        <dbReference type="Proteomes" id="UP000468388"/>
    </source>
</evidence>
<evidence type="ECO:0000256" key="1">
    <source>
        <dbReference type="ARBA" id="ARBA00022729"/>
    </source>
</evidence>
<dbReference type="Pfam" id="PF03160">
    <property type="entry name" value="Calx-beta"/>
    <property type="match status" value="1"/>
</dbReference>
<comment type="caution">
    <text evidence="6">The sequence shown here is derived from an EMBL/GenBank/DDBJ whole genome shotgun (WGS) entry which is preliminary data.</text>
</comment>
<evidence type="ECO:0000256" key="2">
    <source>
        <dbReference type="ARBA" id="ARBA00022737"/>
    </source>
</evidence>
<protein>
    <recommendedName>
        <fullName evidence="5">Calx-beta domain-containing protein</fullName>
    </recommendedName>
</protein>
<keyword evidence="2" id="KW-0677">Repeat</keyword>